<feature type="domain" description="STIL coiled coil region" evidence="2">
    <location>
        <begin position="335"/>
        <end position="362"/>
    </location>
</feature>
<protein>
    <recommendedName>
        <fullName evidence="2">STIL coiled coil region domain-containing protein</fullName>
    </recommendedName>
</protein>
<feature type="region of interest" description="Disordered" evidence="1">
    <location>
        <begin position="46"/>
        <end position="65"/>
    </location>
</feature>
<evidence type="ECO:0000256" key="1">
    <source>
        <dbReference type="SAM" id="MobiDB-lite"/>
    </source>
</evidence>
<gene>
    <name evidence="3" type="ORF">SPARVUS_LOCUS1154065</name>
</gene>
<feature type="compositionally biased region" description="Polar residues" evidence="1">
    <location>
        <begin position="172"/>
        <end position="202"/>
    </location>
</feature>
<dbReference type="InterPro" id="IPR058559">
    <property type="entry name" value="PRM_STIL"/>
</dbReference>
<sequence length="371" mass="39750">DSGVEDEDFSPRPSPHPHPSFQQVTKIHPSVPELSLVFGSVVEPKPAVQNSEISNKKVPPLSSTPKVVNNQFITTSYPHNDLHRKESMPKHVPVPFKTSKPTASKLSRGKSSTGDKPHFHSSVQTRRNSASSSTSSSSLSTPRTGSSPETSIHQVKGSSELDLKCNIRGPCQEQTPLTSSPYSRRSSLPHSPNHNATFPLQTKPLSDAQKPLQNFTTCRHQANICSGCVGISPVQCHSPTSWPAVSHISHRGLESPSEPPANVMPFYQNMPCPNACCSPVLMNCGRTVGHASPIDGASSPGRRDSLPVNPCSSNPCMVLAPPTIPGPSGMLGLSAEAYQLLAEQDKQLKLLQAQIQRLLEAQAAQVGSKPS</sequence>
<evidence type="ECO:0000313" key="4">
    <source>
        <dbReference type="Proteomes" id="UP001162483"/>
    </source>
</evidence>
<accession>A0ABN9ANL7</accession>
<feature type="compositionally biased region" description="Low complexity" evidence="1">
    <location>
        <begin position="125"/>
        <end position="147"/>
    </location>
</feature>
<feature type="region of interest" description="Disordered" evidence="1">
    <location>
        <begin position="1"/>
        <end position="24"/>
    </location>
</feature>
<dbReference type="InterPro" id="IPR057655">
    <property type="entry name" value="STIL_CC"/>
</dbReference>
<feature type="compositionally biased region" description="Polar residues" evidence="1">
    <location>
        <begin position="148"/>
        <end position="157"/>
    </location>
</feature>
<organism evidence="3 4">
    <name type="scientific">Staurois parvus</name>
    <dbReference type="NCBI Taxonomy" id="386267"/>
    <lineage>
        <taxon>Eukaryota</taxon>
        <taxon>Metazoa</taxon>
        <taxon>Chordata</taxon>
        <taxon>Craniata</taxon>
        <taxon>Vertebrata</taxon>
        <taxon>Euteleostomi</taxon>
        <taxon>Amphibia</taxon>
        <taxon>Batrachia</taxon>
        <taxon>Anura</taxon>
        <taxon>Neobatrachia</taxon>
        <taxon>Ranoidea</taxon>
        <taxon>Ranidae</taxon>
        <taxon>Staurois</taxon>
    </lineage>
</organism>
<dbReference type="Proteomes" id="UP001162483">
    <property type="component" value="Unassembled WGS sequence"/>
</dbReference>
<reference evidence="3" key="1">
    <citation type="submission" date="2023-05" db="EMBL/GenBank/DDBJ databases">
        <authorList>
            <person name="Stuckert A."/>
        </authorList>
    </citation>
    <scope>NUCLEOTIDE SEQUENCE</scope>
</reference>
<dbReference type="EMBL" id="CATNWA010000489">
    <property type="protein sequence ID" value="CAI9537118.1"/>
    <property type="molecule type" value="Genomic_DNA"/>
</dbReference>
<feature type="compositionally biased region" description="Basic and acidic residues" evidence="1">
    <location>
        <begin position="80"/>
        <end position="89"/>
    </location>
</feature>
<evidence type="ECO:0000313" key="3">
    <source>
        <dbReference type="EMBL" id="CAI9537118.1"/>
    </source>
</evidence>
<feature type="non-terminal residue" evidence="3">
    <location>
        <position position="1"/>
    </location>
</feature>
<dbReference type="Pfam" id="PF25775">
    <property type="entry name" value="CC_STIL"/>
    <property type="match status" value="1"/>
</dbReference>
<dbReference type="PANTHER" id="PTHR15128:SF0">
    <property type="entry name" value="SCL-INTERRUPTING LOCUS PROTEIN"/>
    <property type="match status" value="1"/>
</dbReference>
<feature type="compositionally biased region" description="Polar residues" evidence="1">
    <location>
        <begin position="99"/>
        <end position="112"/>
    </location>
</feature>
<name>A0ABN9ANL7_9NEOB</name>
<dbReference type="Pfam" id="PF26399">
    <property type="entry name" value="PRM_STIL"/>
    <property type="match status" value="1"/>
</dbReference>
<proteinExistence type="predicted"/>
<dbReference type="InterPro" id="IPR026123">
    <property type="entry name" value="STIL"/>
</dbReference>
<evidence type="ECO:0000259" key="2">
    <source>
        <dbReference type="Pfam" id="PF25775"/>
    </source>
</evidence>
<keyword evidence="4" id="KW-1185">Reference proteome</keyword>
<comment type="caution">
    <text evidence="3">The sequence shown here is derived from an EMBL/GenBank/DDBJ whole genome shotgun (WGS) entry which is preliminary data.</text>
</comment>
<dbReference type="PANTHER" id="PTHR15128">
    <property type="entry name" value="TAL1 SCL INTERRUPTING LOCUS"/>
    <property type="match status" value="1"/>
</dbReference>
<feature type="region of interest" description="Disordered" evidence="1">
    <location>
        <begin position="78"/>
        <end position="202"/>
    </location>
</feature>
<feature type="non-terminal residue" evidence="3">
    <location>
        <position position="371"/>
    </location>
</feature>